<protein>
    <recommendedName>
        <fullName evidence="2">WW domain-containing protein</fullName>
    </recommendedName>
</protein>
<dbReference type="Gene3D" id="3.80.10.10">
    <property type="entry name" value="Ribonuclease Inhibitor"/>
    <property type="match status" value="1"/>
</dbReference>
<feature type="compositionally biased region" description="Low complexity" evidence="1">
    <location>
        <begin position="430"/>
        <end position="442"/>
    </location>
</feature>
<dbReference type="Pfam" id="PF00397">
    <property type="entry name" value="WW"/>
    <property type="match status" value="1"/>
</dbReference>
<evidence type="ECO:0000313" key="4">
    <source>
        <dbReference type="Proteomes" id="UP000186817"/>
    </source>
</evidence>
<dbReference type="InterPro" id="IPR032675">
    <property type="entry name" value="LRR_dom_sf"/>
</dbReference>
<proteinExistence type="predicted"/>
<evidence type="ECO:0000259" key="2">
    <source>
        <dbReference type="PROSITE" id="PS50020"/>
    </source>
</evidence>
<dbReference type="PROSITE" id="PS01159">
    <property type="entry name" value="WW_DOMAIN_1"/>
    <property type="match status" value="1"/>
</dbReference>
<keyword evidence="4" id="KW-1185">Reference proteome</keyword>
<sequence>MAGYASAFWAPPGNQGPAGGAGPVLQQTPAGIEIKGRGRFRTPEAFEAMLDGLQTMLTTLLERNGRSGSDAACPVIQELDVSQNRLTLEQFETLFVSMGVAGAKVIRYRMFGCPTLDDQVLQSLANFLAGQVTADTAPWELHLSDCAITTDGFLALMDAIETSDLYPRPSPQNPAKGIPLYLRLENNYIAEDAIQQKVDAGLIQTFTKQMGPQMSFPGGPKVNLLARGDWKCQQLIKSALMEKTQAQVPARPNPAPAAFSAKQVPPRNVTTAPLKQVISVPAREFVQFGRAVAATQRTLGGTPAALDNDMNVYIHMSGGRRIGGVVCWVGGIQLAGSKPPARRWQRITEPACIVEEILRGRRLQARRVVSTGESWRVSPQFAPAKDMQGRCLDRRYSKLCDETAAAQSILKRTRRPTRCRRRLLLPGATGEEEAGGAAARTGSVNRAGHGAAAKFRVGGRSGADQDQHWRRQPWRQNWDGEDSRQTKAVAMTSASYPPVSAVRGGPPTVPTDEGTVPPAVVMAQLSTYRVPGKGPTNPVSPAPASQFWRRMFGSFYVAQDAAQAPALGVTTTPAGIRAESSVTKVAPSNGPRPSVAKARPKPQPEQSVAVPPAGSKAATTVRPRGSIGLDAKYRPPGSQETPATKRPRGSVGLASARSRTPAARKEQDAPINSSELPEDWEEHLSEEYGISYFWNRVTNESRWDRPSTCVREGSDCRFSVAGPPSQRSCLQ</sequence>
<gene>
    <name evidence="3" type="ORF">AK812_SmicGene13301</name>
</gene>
<accession>A0A1Q9E8G7</accession>
<reference evidence="3 4" key="1">
    <citation type="submission" date="2016-02" db="EMBL/GenBank/DDBJ databases">
        <title>Genome analysis of coral dinoflagellate symbionts highlights evolutionary adaptations to a symbiotic lifestyle.</title>
        <authorList>
            <person name="Aranda M."/>
            <person name="Li Y."/>
            <person name="Liew Y.J."/>
            <person name="Baumgarten S."/>
            <person name="Simakov O."/>
            <person name="Wilson M."/>
            <person name="Piel J."/>
            <person name="Ashoor H."/>
            <person name="Bougouffa S."/>
            <person name="Bajic V.B."/>
            <person name="Ryu T."/>
            <person name="Ravasi T."/>
            <person name="Bayer T."/>
            <person name="Micklem G."/>
            <person name="Kim H."/>
            <person name="Bhak J."/>
            <person name="Lajeunesse T.C."/>
            <person name="Voolstra C.R."/>
        </authorList>
    </citation>
    <scope>NUCLEOTIDE SEQUENCE [LARGE SCALE GENOMIC DNA]</scope>
    <source>
        <strain evidence="3 4">CCMP2467</strain>
    </source>
</reference>
<dbReference type="SMART" id="SM00456">
    <property type="entry name" value="WW"/>
    <property type="match status" value="1"/>
</dbReference>
<evidence type="ECO:0000256" key="1">
    <source>
        <dbReference type="SAM" id="MobiDB-lite"/>
    </source>
</evidence>
<evidence type="ECO:0000313" key="3">
    <source>
        <dbReference type="EMBL" id="OLQ03711.1"/>
    </source>
</evidence>
<feature type="region of interest" description="Disordered" evidence="1">
    <location>
        <begin position="430"/>
        <end position="482"/>
    </location>
</feature>
<dbReference type="CDD" id="cd00201">
    <property type="entry name" value="WW"/>
    <property type="match status" value="1"/>
</dbReference>
<dbReference type="Gene3D" id="2.20.70.10">
    <property type="match status" value="1"/>
</dbReference>
<dbReference type="SUPFAM" id="SSF51045">
    <property type="entry name" value="WW domain"/>
    <property type="match status" value="1"/>
</dbReference>
<feature type="region of interest" description="Disordered" evidence="1">
    <location>
        <begin position="494"/>
        <end position="515"/>
    </location>
</feature>
<dbReference type="PROSITE" id="PS50020">
    <property type="entry name" value="WW_DOMAIN_2"/>
    <property type="match status" value="1"/>
</dbReference>
<comment type="caution">
    <text evidence="3">The sequence shown here is derived from an EMBL/GenBank/DDBJ whole genome shotgun (WGS) entry which is preliminary data.</text>
</comment>
<dbReference type="EMBL" id="LSRX01000229">
    <property type="protein sequence ID" value="OLQ03711.1"/>
    <property type="molecule type" value="Genomic_DNA"/>
</dbReference>
<dbReference type="InterPro" id="IPR036020">
    <property type="entry name" value="WW_dom_sf"/>
</dbReference>
<feature type="region of interest" description="Disordered" evidence="1">
    <location>
        <begin position="580"/>
        <end position="679"/>
    </location>
</feature>
<dbReference type="AlphaFoldDB" id="A0A1Q9E8G7"/>
<dbReference type="OrthoDB" id="424592at2759"/>
<dbReference type="InterPro" id="IPR001202">
    <property type="entry name" value="WW_dom"/>
</dbReference>
<feature type="domain" description="WW" evidence="2">
    <location>
        <begin position="674"/>
        <end position="708"/>
    </location>
</feature>
<dbReference type="Proteomes" id="UP000186817">
    <property type="component" value="Unassembled WGS sequence"/>
</dbReference>
<name>A0A1Q9E8G7_SYMMI</name>
<organism evidence="3 4">
    <name type="scientific">Symbiodinium microadriaticum</name>
    <name type="common">Dinoflagellate</name>
    <name type="synonym">Zooxanthella microadriatica</name>
    <dbReference type="NCBI Taxonomy" id="2951"/>
    <lineage>
        <taxon>Eukaryota</taxon>
        <taxon>Sar</taxon>
        <taxon>Alveolata</taxon>
        <taxon>Dinophyceae</taxon>
        <taxon>Suessiales</taxon>
        <taxon>Symbiodiniaceae</taxon>
        <taxon>Symbiodinium</taxon>
    </lineage>
</organism>